<feature type="region of interest" description="Disordered" evidence="5">
    <location>
        <begin position="1"/>
        <end position="25"/>
    </location>
</feature>
<feature type="transmembrane region" description="Helical" evidence="6">
    <location>
        <begin position="593"/>
        <end position="614"/>
    </location>
</feature>
<dbReference type="SUPFAM" id="SSF103473">
    <property type="entry name" value="MFS general substrate transporter"/>
    <property type="match status" value="1"/>
</dbReference>
<organism evidence="8 9">
    <name type="scientific">Colletotrichum fioriniae PJ7</name>
    <dbReference type="NCBI Taxonomy" id="1445577"/>
    <lineage>
        <taxon>Eukaryota</taxon>
        <taxon>Fungi</taxon>
        <taxon>Dikarya</taxon>
        <taxon>Ascomycota</taxon>
        <taxon>Pezizomycotina</taxon>
        <taxon>Sordariomycetes</taxon>
        <taxon>Hypocreomycetidae</taxon>
        <taxon>Glomerellales</taxon>
        <taxon>Glomerellaceae</taxon>
        <taxon>Colletotrichum</taxon>
        <taxon>Colletotrichum acutatum species complex</taxon>
    </lineage>
</organism>
<feature type="transmembrane region" description="Helical" evidence="6">
    <location>
        <begin position="394"/>
        <end position="419"/>
    </location>
</feature>
<feature type="transmembrane region" description="Helical" evidence="6">
    <location>
        <begin position="425"/>
        <end position="446"/>
    </location>
</feature>
<dbReference type="HOGENOM" id="CLU_009190_0_0_1"/>
<dbReference type="eggNOG" id="KOG0254">
    <property type="taxonomic scope" value="Eukaryota"/>
</dbReference>
<feature type="region of interest" description="Disordered" evidence="5">
    <location>
        <begin position="49"/>
        <end position="126"/>
    </location>
</feature>
<feature type="compositionally biased region" description="Low complexity" evidence="5">
    <location>
        <begin position="1"/>
        <end position="18"/>
    </location>
</feature>
<feature type="compositionally biased region" description="Polar residues" evidence="5">
    <location>
        <begin position="142"/>
        <end position="175"/>
    </location>
</feature>
<reference evidence="8 9" key="1">
    <citation type="submission" date="2014-02" db="EMBL/GenBank/DDBJ databases">
        <title>The genome sequence of Colletotrichum fioriniae PJ7.</title>
        <authorList>
            <person name="Baroncelli R."/>
            <person name="Thon M.R."/>
        </authorList>
    </citation>
    <scope>NUCLEOTIDE SEQUENCE [LARGE SCALE GENOMIC DNA]</scope>
    <source>
        <strain evidence="8 9">PJ7</strain>
    </source>
</reference>
<feature type="transmembrane region" description="Helical" evidence="6">
    <location>
        <begin position="328"/>
        <end position="345"/>
    </location>
</feature>
<dbReference type="Pfam" id="PF07690">
    <property type="entry name" value="MFS_1"/>
    <property type="match status" value="1"/>
</dbReference>
<dbReference type="InterPro" id="IPR036259">
    <property type="entry name" value="MFS_trans_sf"/>
</dbReference>
<dbReference type="PANTHER" id="PTHR42718">
    <property type="entry name" value="MAJOR FACILITATOR SUPERFAMILY MULTIDRUG TRANSPORTER MFSC"/>
    <property type="match status" value="1"/>
</dbReference>
<dbReference type="Gene3D" id="1.20.1250.20">
    <property type="entry name" value="MFS general substrate transporter like domains"/>
    <property type="match status" value="1"/>
</dbReference>
<feature type="region of interest" description="Disordered" evidence="5">
    <location>
        <begin position="142"/>
        <end position="185"/>
    </location>
</feature>
<keyword evidence="4 6" id="KW-0472">Membrane</keyword>
<feature type="transmembrane region" description="Helical" evidence="6">
    <location>
        <begin position="658"/>
        <end position="680"/>
    </location>
</feature>
<evidence type="ECO:0000259" key="7">
    <source>
        <dbReference type="PROSITE" id="PS50850"/>
    </source>
</evidence>
<dbReference type="InterPro" id="IPR011701">
    <property type="entry name" value="MFS"/>
</dbReference>
<dbReference type="GO" id="GO:0022857">
    <property type="term" value="F:transmembrane transporter activity"/>
    <property type="evidence" value="ECO:0007669"/>
    <property type="project" value="InterPro"/>
</dbReference>
<protein>
    <submittedName>
        <fullName evidence="8">Aminotriazole resistance protein</fullName>
    </submittedName>
</protein>
<accession>A0A010RA98</accession>
<feature type="domain" description="Major facilitator superfamily (MFS) profile" evidence="7">
    <location>
        <begin position="261"/>
        <end position="724"/>
    </location>
</feature>
<evidence type="ECO:0000313" key="9">
    <source>
        <dbReference type="Proteomes" id="UP000020467"/>
    </source>
</evidence>
<dbReference type="KEGG" id="cfj:CFIO01_08079"/>
<proteinExistence type="predicted"/>
<evidence type="ECO:0000256" key="1">
    <source>
        <dbReference type="ARBA" id="ARBA00004141"/>
    </source>
</evidence>
<name>A0A010RA98_9PEZI</name>
<feature type="transmembrane region" description="Helical" evidence="6">
    <location>
        <begin position="700"/>
        <end position="721"/>
    </location>
</feature>
<feature type="transmembrane region" description="Helical" evidence="6">
    <location>
        <begin position="458"/>
        <end position="482"/>
    </location>
</feature>
<feature type="transmembrane region" description="Helical" evidence="6">
    <location>
        <begin position="620"/>
        <end position="646"/>
    </location>
</feature>
<keyword evidence="3 6" id="KW-1133">Transmembrane helix</keyword>
<keyword evidence="9" id="KW-1185">Reference proteome</keyword>
<dbReference type="OrthoDB" id="2428527at2759"/>
<dbReference type="PROSITE" id="PS50850">
    <property type="entry name" value="MFS"/>
    <property type="match status" value="1"/>
</dbReference>
<feature type="transmembrane region" description="Helical" evidence="6">
    <location>
        <begin position="532"/>
        <end position="552"/>
    </location>
</feature>
<evidence type="ECO:0000256" key="3">
    <source>
        <dbReference type="ARBA" id="ARBA00022989"/>
    </source>
</evidence>
<dbReference type="InterPro" id="IPR020846">
    <property type="entry name" value="MFS_dom"/>
</dbReference>
<feature type="transmembrane region" description="Helical" evidence="6">
    <location>
        <begin position="564"/>
        <end position="586"/>
    </location>
</feature>
<dbReference type="EMBL" id="JARH01000079">
    <property type="protein sequence ID" value="EXF85625.1"/>
    <property type="molecule type" value="Genomic_DNA"/>
</dbReference>
<feature type="compositionally biased region" description="Low complexity" evidence="5">
    <location>
        <begin position="112"/>
        <end position="126"/>
    </location>
</feature>
<evidence type="ECO:0000256" key="4">
    <source>
        <dbReference type="ARBA" id="ARBA00023136"/>
    </source>
</evidence>
<dbReference type="Proteomes" id="UP000020467">
    <property type="component" value="Unassembled WGS sequence"/>
</dbReference>
<evidence type="ECO:0000256" key="2">
    <source>
        <dbReference type="ARBA" id="ARBA00022692"/>
    </source>
</evidence>
<sequence length="733" mass="78832">MSNSSTTHSPFTTRTPTTAWETRNADEAMQRVADVMIAVTESFRQQFREENANDSRPFGPNGPGNLSWRTSAPVLVSPILDDDGVSPTNSRYSRPSTAPSALDTSRHDAVLPVSPTSSRDPTTSPLSRTMMLGALSVGQHPATDSTYPYNNPEIQAQQPSTSTSLAKPITATTLPRGSGPEALEHPSEYPDLFEAARRIVFTQRFRSSTEATPLNRPGEKSRYPENEERISWALQNATYPEEPLLREIPPEPLSSAKGSFLVAVISLHQFLMFAGLAQAMAPALTIAGSFPDIPSGQHSWFTAAYTLTIGAFALPSERLGEVIGRKPVIITGCLWFALWSLLAGFSVKIRNGGANGTAYFCFCRAMQGLGPALCVPNSFSVLEKTLPPSQRKDMALAFFSVAAPVGFVIGAVMSSLFAYNDSWEWSFFVLAAINISAAGLSLLVVPRQAPRKSPYGHTIWAQLDVSGTLLGGSGLTLFSFTWNQAPAVGWRTPYTYFILIIGAMLLAAFLYNETAAANPLLPLRAMTTRPNLILGCTAAAWACFVIWAFYSFQTLEVLRSWDPLLASASFVPVAVEAVAVGLLLAYLMPGEEVYWAFFAAVLSLLLASILMATAPSDQTYWANTFVSTIFAPLGMVLTTPLATILLRQNLADGHQGVASGLVLAVSSYAMSLAMGIARTVEVQVNSSGTDKLSGFHGAQYFGIGLGGPAVICATILLVLAVKFRGRSDEDECV</sequence>
<dbReference type="AlphaFoldDB" id="A0A010RA98"/>
<gene>
    <name evidence="8" type="ORF">CFIO01_08079</name>
</gene>
<feature type="transmembrane region" description="Helical" evidence="6">
    <location>
        <begin position="494"/>
        <end position="511"/>
    </location>
</feature>
<evidence type="ECO:0000256" key="5">
    <source>
        <dbReference type="SAM" id="MobiDB-lite"/>
    </source>
</evidence>
<keyword evidence="2 6" id="KW-0812">Transmembrane</keyword>
<comment type="caution">
    <text evidence="8">The sequence shown here is derived from an EMBL/GenBank/DDBJ whole genome shotgun (WGS) entry which is preliminary data.</text>
</comment>
<evidence type="ECO:0000313" key="8">
    <source>
        <dbReference type="EMBL" id="EXF85625.1"/>
    </source>
</evidence>
<comment type="subcellular location">
    <subcellularLocation>
        <location evidence="1">Membrane</location>
        <topology evidence="1">Multi-pass membrane protein</topology>
    </subcellularLocation>
</comment>
<dbReference type="PANTHER" id="PTHR42718:SF1">
    <property type="entry name" value="LOW AFFINITY AMMONIUM TRANSPORTER"/>
    <property type="match status" value="1"/>
</dbReference>
<evidence type="ECO:0000256" key="6">
    <source>
        <dbReference type="SAM" id="Phobius"/>
    </source>
</evidence>
<feature type="compositionally biased region" description="Polar residues" evidence="5">
    <location>
        <begin position="86"/>
        <end position="103"/>
    </location>
</feature>
<dbReference type="GO" id="GO:0016020">
    <property type="term" value="C:membrane"/>
    <property type="evidence" value="ECO:0007669"/>
    <property type="project" value="UniProtKB-SubCell"/>
</dbReference>